<dbReference type="PANTHER" id="PTHR42877:SF7">
    <property type="entry name" value="FLAVIN-BINDING MONOOXYGENASE-RELATED"/>
    <property type="match status" value="1"/>
</dbReference>
<dbReference type="EMBL" id="JAGPXD010000002">
    <property type="protein sequence ID" value="KAH7368743.1"/>
    <property type="molecule type" value="Genomic_DNA"/>
</dbReference>
<evidence type="ECO:0000259" key="2">
    <source>
        <dbReference type="Pfam" id="PF07992"/>
    </source>
</evidence>
<evidence type="ECO:0000313" key="4">
    <source>
        <dbReference type="Proteomes" id="UP000813385"/>
    </source>
</evidence>
<evidence type="ECO:0000256" key="1">
    <source>
        <dbReference type="ARBA" id="ARBA00010139"/>
    </source>
</evidence>
<dbReference type="InterPro" id="IPR023753">
    <property type="entry name" value="FAD/NAD-binding_dom"/>
</dbReference>
<dbReference type="Gene3D" id="3.50.50.60">
    <property type="entry name" value="FAD/NAD(P)-binding domain"/>
    <property type="match status" value="2"/>
</dbReference>
<dbReference type="GO" id="GO:0016491">
    <property type="term" value="F:oxidoreductase activity"/>
    <property type="evidence" value="ECO:0007669"/>
    <property type="project" value="InterPro"/>
</dbReference>
<dbReference type="Pfam" id="PF07992">
    <property type="entry name" value="Pyr_redox_2"/>
    <property type="match status" value="1"/>
</dbReference>
<protein>
    <recommendedName>
        <fullName evidence="2">FAD/NAD(P)-binding domain-containing protein</fullName>
    </recommendedName>
</protein>
<dbReference type="PANTHER" id="PTHR42877">
    <property type="entry name" value="L-ORNITHINE N(5)-MONOOXYGENASE-RELATED"/>
    <property type="match status" value="1"/>
</dbReference>
<sequence>MGERCNPDPFVLKDEPVENQRPMRVIVIGGGFSGIYATIRLSQRLRNVTIQTYEQNEEIGGVWWLNKYPGIACDIPSYSYQFTFAPSPYWSSLYAPGPEIRAYMQDVAKRYGATRFIKVSHAVQTCVWDASRRKWNVTVKNLKTGEIIEDSADVVISAKGGLNEVAWPKIKGLEEYQGKLVHSGAWDESLDLKNKRVGVIGNGSSAIQIVPAIQKIEGIKVWNFVRSPTWVSTSFGDVAMEKMGLDPKDTNFSRTWQERMARHPDFFHQMRKTIEQEAGKKYKFALKDSPEQATALAKFQKHMRDRLASRPDLYEAILPTFAPGCRRLTPGPGYLEALQEPNVTFTNKAITEMNPSGLKMATGEQIDLDVVVCATGFNVAAPPSFTVTGRNGTTLQQKWSPLPETYLAIAVDEFPNFFLIGGPNSSLGSGSLLSVFEAQGDYVVKLIRKLQKEDYATFEVRPERVADFSKYIDEYFKLTVYTDDCSSWYRANRTHDRIVGLWPGSSLHCLETLRSPRWEDFVFESADPSGNLLRWLGNGNTLTLTEGDAGWFLEKNFVDVPKEERPEESEIYLQRPFSY</sequence>
<dbReference type="OrthoDB" id="74360at2759"/>
<organism evidence="3 4">
    <name type="scientific">Plectosphaerella cucumerina</name>
    <dbReference type="NCBI Taxonomy" id="40658"/>
    <lineage>
        <taxon>Eukaryota</taxon>
        <taxon>Fungi</taxon>
        <taxon>Dikarya</taxon>
        <taxon>Ascomycota</taxon>
        <taxon>Pezizomycotina</taxon>
        <taxon>Sordariomycetes</taxon>
        <taxon>Hypocreomycetidae</taxon>
        <taxon>Glomerellales</taxon>
        <taxon>Plectosphaerellaceae</taxon>
        <taxon>Plectosphaerella</taxon>
    </lineage>
</organism>
<proteinExistence type="inferred from homology"/>
<comment type="similarity">
    <text evidence="1">Belongs to the FAD-binding monooxygenase family.</text>
</comment>
<evidence type="ECO:0000313" key="3">
    <source>
        <dbReference type="EMBL" id="KAH7368743.1"/>
    </source>
</evidence>
<dbReference type="SUPFAM" id="SSF51905">
    <property type="entry name" value="FAD/NAD(P)-binding domain"/>
    <property type="match status" value="3"/>
</dbReference>
<accession>A0A8K0X6C4</accession>
<dbReference type="AlphaFoldDB" id="A0A8K0X6C4"/>
<comment type="caution">
    <text evidence="3">The sequence shown here is derived from an EMBL/GenBank/DDBJ whole genome shotgun (WGS) entry which is preliminary data.</text>
</comment>
<dbReference type="InterPro" id="IPR051209">
    <property type="entry name" value="FAD-bind_Monooxygenase_sf"/>
</dbReference>
<feature type="domain" description="FAD/NAD(P)-binding" evidence="2">
    <location>
        <begin position="23"/>
        <end position="216"/>
    </location>
</feature>
<dbReference type="InterPro" id="IPR036188">
    <property type="entry name" value="FAD/NAD-bd_sf"/>
</dbReference>
<reference evidence="3" key="1">
    <citation type="journal article" date="2021" name="Nat. Commun.">
        <title>Genetic determinants of endophytism in the Arabidopsis root mycobiome.</title>
        <authorList>
            <person name="Mesny F."/>
            <person name="Miyauchi S."/>
            <person name="Thiergart T."/>
            <person name="Pickel B."/>
            <person name="Atanasova L."/>
            <person name="Karlsson M."/>
            <person name="Huettel B."/>
            <person name="Barry K.W."/>
            <person name="Haridas S."/>
            <person name="Chen C."/>
            <person name="Bauer D."/>
            <person name="Andreopoulos W."/>
            <person name="Pangilinan J."/>
            <person name="LaButti K."/>
            <person name="Riley R."/>
            <person name="Lipzen A."/>
            <person name="Clum A."/>
            <person name="Drula E."/>
            <person name="Henrissat B."/>
            <person name="Kohler A."/>
            <person name="Grigoriev I.V."/>
            <person name="Martin F.M."/>
            <person name="Hacquard S."/>
        </authorList>
    </citation>
    <scope>NUCLEOTIDE SEQUENCE</scope>
    <source>
        <strain evidence="3">MPI-CAGE-AT-0016</strain>
    </source>
</reference>
<gene>
    <name evidence="3" type="ORF">B0T11DRAFT_277562</name>
</gene>
<dbReference type="Proteomes" id="UP000813385">
    <property type="component" value="Unassembled WGS sequence"/>
</dbReference>
<name>A0A8K0X6C4_9PEZI</name>
<keyword evidence="4" id="KW-1185">Reference proteome</keyword>